<name>A0A151AWY6_9CLOT</name>
<gene>
    <name evidence="1" type="ORF">CLTEP_22840</name>
</gene>
<evidence type="ECO:0000313" key="2">
    <source>
        <dbReference type="Proteomes" id="UP000075531"/>
    </source>
</evidence>
<dbReference type="EMBL" id="LTBA01000040">
    <property type="protein sequence ID" value="KYH32063.1"/>
    <property type="molecule type" value="Genomic_DNA"/>
</dbReference>
<comment type="caution">
    <text evidence="1">The sequence shown here is derived from an EMBL/GenBank/DDBJ whole genome shotgun (WGS) entry which is preliminary data.</text>
</comment>
<proteinExistence type="predicted"/>
<dbReference type="Proteomes" id="UP000075531">
    <property type="component" value="Unassembled WGS sequence"/>
</dbReference>
<reference evidence="1 2" key="1">
    <citation type="submission" date="2016-02" db="EMBL/GenBank/DDBJ databases">
        <title>Genome sequence of Clostridium tepidiprofundi DSM 19306.</title>
        <authorList>
            <person name="Poehlein A."/>
            <person name="Daniel R."/>
        </authorList>
    </citation>
    <scope>NUCLEOTIDE SEQUENCE [LARGE SCALE GENOMIC DNA]</scope>
    <source>
        <strain evidence="1 2">DSM 19306</strain>
    </source>
</reference>
<protein>
    <submittedName>
        <fullName evidence="1">Uncharacterized protein</fullName>
    </submittedName>
</protein>
<organism evidence="1 2">
    <name type="scientific">Clostridium tepidiprofundi DSM 19306</name>
    <dbReference type="NCBI Taxonomy" id="1121338"/>
    <lineage>
        <taxon>Bacteria</taxon>
        <taxon>Bacillati</taxon>
        <taxon>Bacillota</taxon>
        <taxon>Clostridia</taxon>
        <taxon>Eubacteriales</taxon>
        <taxon>Clostridiaceae</taxon>
        <taxon>Clostridium</taxon>
    </lineage>
</organism>
<sequence length="93" mass="11486">MINKVLIDENKKYRFDFSKVEEVWEIHEISNKIFLSDVDFIAKTEKEILFIESSVLIIQYFQYDYYPDFLFFALKSQWKYILLFEEYPCIIFL</sequence>
<dbReference type="AlphaFoldDB" id="A0A151AWY6"/>
<evidence type="ECO:0000313" key="1">
    <source>
        <dbReference type="EMBL" id="KYH32063.1"/>
    </source>
</evidence>
<accession>A0A151AWY6</accession>
<keyword evidence="2" id="KW-1185">Reference proteome</keyword>